<name>A0A4Y2QV82_ARAVE</name>
<feature type="compositionally biased region" description="Polar residues" evidence="1">
    <location>
        <begin position="365"/>
        <end position="388"/>
    </location>
</feature>
<evidence type="ECO:0000256" key="1">
    <source>
        <dbReference type="SAM" id="MobiDB-lite"/>
    </source>
</evidence>
<evidence type="ECO:0000313" key="2">
    <source>
        <dbReference type="EMBL" id="GBN67055.1"/>
    </source>
</evidence>
<dbReference type="Proteomes" id="UP000499080">
    <property type="component" value="Unassembled WGS sequence"/>
</dbReference>
<dbReference type="EMBL" id="BGPR01014867">
    <property type="protein sequence ID" value="GBN67055.1"/>
    <property type="molecule type" value="Genomic_DNA"/>
</dbReference>
<dbReference type="AlphaFoldDB" id="A0A4Y2QV82"/>
<protein>
    <submittedName>
        <fullName evidence="2">Uncharacterized protein</fullName>
    </submittedName>
</protein>
<feature type="compositionally biased region" description="Polar residues" evidence="1">
    <location>
        <begin position="8"/>
        <end position="20"/>
    </location>
</feature>
<proteinExistence type="predicted"/>
<evidence type="ECO:0000313" key="3">
    <source>
        <dbReference type="Proteomes" id="UP000499080"/>
    </source>
</evidence>
<accession>A0A4Y2QV82</accession>
<feature type="region of interest" description="Disordered" evidence="1">
    <location>
        <begin position="1"/>
        <end position="20"/>
    </location>
</feature>
<keyword evidence="3" id="KW-1185">Reference proteome</keyword>
<organism evidence="2 3">
    <name type="scientific">Araneus ventricosus</name>
    <name type="common">Orbweaver spider</name>
    <name type="synonym">Epeira ventricosa</name>
    <dbReference type="NCBI Taxonomy" id="182803"/>
    <lineage>
        <taxon>Eukaryota</taxon>
        <taxon>Metazoa</taxon>
        <taxon>Ecdysozoa</taxon>
        <taxon>Arthropoda</taxon>
        <taxon>Chelicerata</taxon>
        <taxon>Arachnida</taxon>
        <taxon>Araneae</taxon>
        <taxon>Araneomorphae</taxon>
        <taxon>Entelegynae</taxon>
        <taxon>Araneoidea</taxon>
        <taxon>Araneidae</taxon>
        <taxon>Araneus</taxon>
    </lineage>
</organism>
<sequence>MSGEGRSGCSTPSSWDGSQISIDSQRSLSSNYRGYGTNFTPEQKTCLLLLDKHSEWEKLDNCHKSFISKIDTLHQAGQGNSAECIRLTLTRSDYQDKIELLEDEIYRIGPCPQPRCLLHHRETQVRSTCSSNEKFEVVSPKKAAKIRKINVTPEIQLENKFDSLMEIDKQNDLAEDKKSANDIPAIYLLMDSNYNLTLQEIANKFPKTTNKLVKGFISITADTEENRINIINYLNETNKEYVLSEKREDRPLKIIIKRLPTDHSKDLIKQDIENHNFKCSSYNFQNLCQESFLLFSALHPTTSPDWPPRHHQDYLKQLHPLSASPTANFTGCPKNPLNRKSFPAAPTNAWSDPAALAKIKEKPRQASTSKSEMQFLPNPSTSSQNPPVNQENFFLQMSNMMSSFFNQMAKFH</sequence>
<feature type="region of interest" description="Disordered" evidence="1">
    <location>
        <begin position="359"/>
        <end position="388"/>
    </location>
</feature>
<gene>
    <name evidence="2" type="ORF">AVEN_121721_1</name>
</gene>
<comment type="caution">
    <text evidence="2">The sequence shown here is derived from an EMBL/GenBank/DDBJ whole genome shotgun (WGS) entry which is preliminary data.</text>
</comment>
<reference evidence="2 3" key="1">
    <citation type="journal article" date="2019" name="Sci. Rep.">
        <title>Orb-weaving spider Araneus ventricosus genome elucidates the spidroin gene catalogue.</title>
        <authorList>
            <person name="Kono N."/>
            <person name="Nakamura H."/>
            <person name="Ohtoshi R."/>
            <person name="Moran D.A.P."/>
            <person name="Shinohara A."/>
            <person name="Yoshida Y."/>
            <person name="Fujiwara M."/>
            <person name="Mori M."/>
            <person name="Tomita M."/>
            <person name="Arakawa K."/>
        </authorList>
    </citation>
    <scope>NUCLEOTIDE SEQUENCE [LARGE SCALE GENOMIC DNA]</scope>
</reference>